<name>A0ABD3K584_EUCGL</name>
<dbReference type="PRINTS" id="PR00364">
    <property type="entry name" value="DISEASERSIST"/>
</dbReference>
<proteinExistence type="predicted"/>
<dbReference type="InterPro" id="IPR027417">
    <property type="entry name" value="P-loop_NTPase"/>
</dbReference>
<dbReference type="Proteomes" id="UP001634007">
    <property type="component" value="Unassembled WGS sequence"/>
</dbReference>
<dbReference type="InterPro" id="IPR044974">
    <property type="entry name" value="Disease_R_plants"/>
</dbReference>
<dbReference type="Gene3D" id="1.10.10.10">
    <property type="entry name" value="Winged helix-like DNA-binding domain superfamily/Winged helix DNA-binding domain"/>
    <property type="match status" value="1"/>
</dbReference>
<dbReference type="Pfam" id="PF00931">
    <property type="entry name" value="NB-ARC"/>
    <property type="match status" value="1"/>
</dbReference>
<dbReference type="InterPro" id="IPR042197">
    <property type="entry name" value="Apaf_helical"/>
</dbReference>
<dbReference type="Gene3D" id="3.80.10.10">
    <property type="entry name" value="Ribonuclease Inhibitor"/>
    <property type="match status" value="1"/>
</dbReference>
<comment type="caution">
    <text evidence="6">The sequence shown here is derived from an EMBL/GenBank/DDBJ whole genome shotgun (WGS) entry which is preliminary data.</text>
</comment>
<dbReference type="SUPFAM" id="SSF52058">
    <property type="entry name" value="L domain-like"/>
    <property type="match status" value="1"/>
</dbReference>
<evidence type="ECO:0000313" key="7">
    <source>
        <dbReference type="Proteomes" id="UP001634007"/>
    </source>
</evidence>
<dbReference type="InterPro" id="IPR058922">
    <property type="entry name" value="WHD_DRP"/>
</dbReference>
<dbReference type="InterPro" id="IPR032675">
    <property type="entry name" value="LRR_dom_sf"/>
</dbReference>
<dbReference type="Gene3D" id="3.40.50.300">
    <property type="entry name" value="P-loop containing nucleotide triphosphate hydrolases"/>
    <property type="match status" value="1"/>
</dbReference>
<sequence>MATEVAAFLLKEKLQNLRADQTIIYPKLKGRISTAINNLQQFLTFGKDTAEDQVSEKTKLLSTIYSAEDTIDTYLLRRAQQKLNWSQKEVSKGLKKFNGELMRLSFFSSPNKDQPQPQPLQSEVLVNVGSATSPEGGSTRRWERISHLLDMESEAVVQKQHMEELVKELIPLPEEEQEFRVLPVVGPGGSGKTTMVRLIYDRIDIKQHFECRAWVCVSRDFKFRDVVVDLIKQVSITQSSGIDHMGDDFLAEMLLKALMEKRYLIVLDDVWKVEDWHKLTISLPDLQNGSRVIVTTRSDEVAELADLWGNPLRLRQICDAERWELLKKQVGEREAEFGRFEDEIMAKCHYSPLDIVLMGGILSATESSDWPRIIAKLPSPSKGRSTSLDIVSLSFHELPPRLKVCFLYLGLFPEALEVPVRRLLWLWISEGFLSPTPAEREKKLEPEDLADMCFEMLVRQRLIEVTKWKLDGTPKTCHMSGVIHDFFSPRSVGSGLYYIHDNESGPPESYKIRRLVEYLEIEKISNNYVDENLRSFVSFNNKHRGKANREIATFFKALVRKKRFALLKVLDLEGVYKPMLSEVVGNLLLLRFLGLRSTVLDSIPSAVGELPCLETLDLKHTSVTTLPDSIWKAKNLRHLYLNEVHIDAFFHKLTKGSLSSLQTLRGLRVGNEKVVTRGLDRLVNLRKLGLMCHEKSVKAALNWVRLLPNLHSLKLRSIDKFGKSSKIELESLEKQTKLCNLYLLGKLVKSVNLRGVLPSCLRKLTLSMLALEEDPMPALGKLPELSILRLLADSYLGSKMTCDVGGFPKLRVLKLWMLDKLTNWTVNDGAMPILQEVEIRGCDQLSIVEIEHLQSLKELILTSMPEEFTETIKSGIKRKLYIKVNCWKLSRHQAN</sequence>
<dbReference type="InterPro" id="IPR002182">
    <property type="entry name" value="NB-ARC"/>
</dbReference>
<dbReference type="PANTHER" id="PTHR23155:SF955">
    <property type="entry name" value="AAA+ ATPASE DOMAIN-CONTAINING PROTEIN"/>
    <property type="match status" value="1"/>
</dbReference>
<feature type="domain" description="Disease resistance protein winged helix" evidence="4">
    <location>
        <begin position="411"/>
        <end position="486"/>
    </location>
</feature>
<evidence type="ECO:0000256" key="1">
    <source>
        <dbReference type="ARBA" id="ARBA00022737"/>
    </source>
</evidence>
<dbReference type="FunFam" id="3.40.50.300:FF:001091">
    <property type="entry name" value="Probable disease resistance protein At1g61300"/>
    <property type="match status" value="1"/>
</dbReference>
<dbReference type="Pfam" id="PF23598">
    <property type="entry name" value="LRR_14"/>
    <property type="match status" value="1"/>
</dbReference>
<evidence type="ECO:0000256" key="2">
    <source>
        <dbReference type="ARBA" id="ARBA00022821"/>
    </source>
</evidence>
<feature type="domain" description="Disease resistance R13L4/SHOC-2-like LRR" evidence="5">
    <location>
        <begin position="558"/>
        <end position="865"/>
    </location>
</feature>
<gene>
    <name evidence="6" type="ORF">ACJRO7_024363</name>
</gene>
<dbReference type="EMBL" id="JBJKBG010000006">
    <property type="protein sequence ID" value="KAL3735214.1"/>
    <property type="molecule type" value="Genomic_DNA"/>
</dbReference>
<dbReference type="SUPFAM" id="SSF52540">
    <property type="entry name" value="P-loop containing nucleoside triphosphate hydrolases"/>
    <property type="match status" value="1"/>
</dbReference>
<dbReference type="Pfam" id="PF23559">
    <property type="entry name" value="WHD_DRP"/>
    <property type="match status" value="1"/>
</dbReference>
<organism evidence="6 7">
    <name type="scientific">Eucalyptus globulus</name>
    <name type="common">Tasmanian blue gum</name>
    <dbReference type="NCBI Taxonomy" id="34317"/>
    <lineage>
        <taxon>Eukaryota</taxon>
        <taxon>Viridiplantae</taxon>
        <taxon>Streptophyta</taxon>
        <taxon>Embryophyta</taxon>
        <taxon>Tracheophyta</taxon>
        <taxon>Spermatophyta</taxon>
        <taxon>Magnoliopsida</taxon>
        <taxon>eudicotyledons</taxon>
        <taxon>Gunneridae</taxon>
        <taxon>Pentapetalae</taxon>
        <taxon>rosids</taxon>
        <taxon>malvids</taxon>
        <taxon>Myrtales</taxon>
        <taxon>Myrtaceae</taxon>
        <taxon>Myrtoideae</taxon>
        <taxon>Eucalypteae</taxon>
        <taxon>Eucalyptus</taxon>
    </lineage>
</organism>
<keyword evidence="7" id="KW-1185">Reference proteome</keyword>
<dbReference type="GO" id="GO:0006952">
    <property type="term" value="P:defense response"/>
    <property type="evidence" value="ECO:0007669"/>
    <property type="project" value="UniProtKB-KW"/>
</dbReference>
<dbReference type="GO" id="GO:0051707">
    <property type="term" value="P:response to other organism"/>
    <property type="evidence" value="ECO:0007669"/>
    <property type="project" value="UniProtKB-ARBA"/>
</dbReference>
<evidence type="ECO:0000259" key="3">
    <source>
        <dbReference type="Pfam" id="PF00931"/>
    </source>
</evidence>
<dbReference type="InterPro" id="IPR055414">
    <property type="entry name" value="LRR_R13L4/SHOC2-like"/>
</dbReference>
<dbReference type="Gene3D" id="1.10.8.430">
    <property type="entry name" value="Helical domain of apoptotic protease-activating factors"/>
    <property type="match status" value="1"/>
</dbReference>
<reference evidence="6 7" key="1">
    <citation type="submission" date="2024-11" db="EMBL/GenBank/DDBJ databases">
        <title>Chromosome-level genome assembly of Eucalyptus globulus Labill. provides insights into its genome evolution.</title>
        <authorList>
            <person name="Li X."/>
        </authorList>
    </citation>
    <scope>NUCLEOTIDE SEQUENCE [LARGE SCALE GENOMIC DNA]</scope>
    <source>
        <strain evidence="6">CL2024</strain>
        <tissue evidence="6">Fresh tender leaves</tissue>
    </source>
</reference>
<evidence type="ECO:0000313" key="6">
    <source>
        <dbReference type="EMBL" id="KAL3735214.1"/>
    </source>
</evidence>
<evidence type="ECO:0000259" key="5">
    <source>
        <dbReference type="Pfam" id="PF23598"/>
    </source>
</evidence>
<accession>A0ABD3K584</accession>
<evidence type="ECO:0000259" key="4">
    <source>
        <dbReference type="Pfam" id="PF23559"/>
    </source>
</evidence>
<dbReference type="InterPro" id="IPR036388">
    <property type="entry name" value="WH-like_DNA-bd_sf"/>
</dbReference>
<protein>
    <submittedName>
        <fullName evidence="6">Uncharacterized protein</fullName>
    </submittedName>
</protein>
<dbReference type="PANTHER" id="PTHR23155">
    <property type="entry name" value="DISEASE RESISTANCE PROTEIN RP"/>
    <property type="match status" value="1"/>
</dbReference>
<dbReference type="AlphaFoldDB" id="A0ABD3K584"/>
<keyword evidence="1" id="KW-0677">Repeat</keyword>
<keyword evidence="2" id="KW-0611">Plant defense</keyword>
<feature type="domain" description="NB-ARC" evidence="3">
    <location>
        <begin position="159"/>
        <end position="335"/>
    </location>
</feature>